<dbReference type="PANTHER" id="PTHR11961">
    <property type="entry name" value="CYTOCHROME C"/>
    <property type="match status" value="1"/>
</dbReference>
<dbReference type="PRINTS" id="PR00604">
    <property type="entry name" value="CYTCHRMECIAB"/>
</dbReference>
<keyword evidence="14" id="KW-1185">Reference proteome</keyword>
<keyword evidence="6 11" id="KW-0479">Metal-binding</keyword>
<dbReference type="GO" id="GO:0020037">
    <property type="term" value="F:heme binding"/>
    <property type="evidence" value="ECO:0007669"/>
    <property type="project" value="InterPro"/>
</dbReference>
<evidence type="ECO:0000256" key="9">
    <source>
        <dbReference type="ARBA" id="ARBA00023004"/>
    </source>
</evidence>
<keyword evidence="9 11" id="KW-0408">Iron</keyword>
<keyword evidence="3" id="KW-1003">Cell membrane</keyword>
<protein>
    <submittedName>
        <fullName evidence="13">Cytochrome c-552</fullName>
    </submittedName>
</protein>
<organism evidence="13 14">
    <name type="scientific">Caedimonas varicaedens</name>
    <dbReference type="NCBI Taxonomy" id="1629334"/>
    <lineage>
        <taxon>Bacteria</taxon>
        <taxon>Pseudomonadati</taxon>
        <taxon>Pseudomonadota</taxon>
        <taxon>Alphaproteobacteria</taxon>
        <taxon>Holosporales</taxon>
        <taxon>Caedimonadaceae</taxon>
        <taxon>Caedimonas</taxon>
    </lineage>
</organism>
<keyword evidence="7" id="KW-0249">Electron transport</keyword>
<keyword evidence="10" id="KW-0472">Membrane</keyword>
<evidence type="ECO:0000256" key="5">
    <source>
        <dbReference type="ARBA" id="ARBA00022692"/>
    </source>
</evidence>
<keyword evidence="8" id="KW-1133">Transmembrane helix</keyword>
<feature type="domain" description="Cytochrome c" evidence="12">
    <location>
        <begin position="72"/>
        <end position="172"/>
    </location>
</feature>
<gene>
    <name evidence="13" type="primary">cycM</name>
    <name evidence="13" type="ORF">Cva_01153</name>
</gene>
<dbReference type="InterPro" id="IPR009056">
    <property type="entry name" value="Cyt_c-like_dom"/>
</dbReference>
<keyword evidence="2" id="KW-0813">Transport</keyword>
<keyword evidence="4 11" id="KW-0349">Heme</keyword>
<evidence type="ECO:0000256" key="6">
    <source>
        <dbReference type="ARBA" id="ARBA00022723"/>
    </source>
</evidence>
<evidence type="ECO:0000313" key="14">
    <source>
        <dbReference type="Proteomes" id="UP000036771"/>
    </source>
</evidence>
<comment type="subcellular location">
    <subcellularLocation>
        <location evidence="1">Cell membrane</location>
        <topology evidence="1">Single-pass membrane protein</topology>
    </subcellularLocation>
</comment>
<dbReference type="SUPFAM" id="SSF46626">
    <property type="entry name" value="Cytochrome c"/>
    <property type="match status" value="1"/>
</dbReference>
<dbReference type="FunFam" id="1.10.760.10:FF:000026">
    <property type="entry name" value="Cytochrome C, membrane-bound"/>
    <property type="match status" value="1"/>
</dbReference>
<evidence type="ECO:0000256" key="4">
    <source>
        <dbReference type="ARBA" id="ARBA00022617"/>
    </source>
</evidence>
<dbReference type="OrthoDB" id="9779283at2"/>
<dbReference type="EMBL" id="BBVC01000063">
    <property type="protein sequence ID" value="GAO98491.1"/>
    <property type="molecule type" value="Genomic_DNA"/>
</dbReference>
<reference evidence="13 14" key="1">
    <citation type="submission" date="2015-03" db="EMBL/GenBank/DDBJ databases">
        <title>Caedibacter varicaedens, whole genome shotgun sequence.</title>
        <authorList>
            <person name="Suzuki H."/>
            <person name="Dapper A.L."/>
            <person name="Gibson A.K."/>
            <person name="Jackson C."/>
            <person name="Lee H."/>
            <person name="Pejaver V.R."/>
            <person name="Doak T."/>
            <person name="Lynch M."/>
        </authorList>
    </citation>
    <scope>NUCLEOTIDE SEQUENCE [LARGE SCALE GENOMIC DNA]</scope>
</reference>
<evidence type="ECO:0000256" key="1">
    <source>
        <dbReference type="ARBA" id="ARBA00004162"/>
    </source>
</evidence>
<evidence type="ECO:0000256" key="7">
    <source>
        <dbReference type="ARBA" id="ARBA00022982"/>
    </source>
</evidence>
<dbReference type="GO" id="GO:0009055">
    <property type="term" value="F:electron transfer activity"/>
    <property type="evidence" value="ECO:0007669"/>
    <property type="project" value="InterPro"/>
</dbReference>
<evidence type="ECO:0000256" key="3">
    <source>
        <dbReference type="ARBA" id="ARBA00022475"/>
    </source>
</evidence>
<evidence type="ECO:0000259" key="12">
    <source>
        <dbReference type="PROSITE" id="PS51007"/>
    </source>
</evidence>
<evidence type="ECO:0000256" key="10">
    <source>
        <dbReference type="ARBA" id="ARBA00023136"/>
    </source>
</evidence>
<evidence type="ECO:0000256" key="2">
    <source>
        <dbReference type="ARBA" id="ARBA00022448"/>
    </source>
</evidence>
<dbReference type="Gene3D" id="1.10.760.10">
    <property type="entry name" value="Cytochrome c-like domain"/>
    <property type="match status" value="1"/>
</dbReference>
<dbReference type="GO" id="GO:0046872">
    <property type="term" value="F:metal ion binding"/>
    <property type="evidence" value="ECO:0007669"/>
    <property type="project" value="UniProtKB-KW"/>
</dbReference>
<dbReference type="AlphaFoldDB" id="A0A0K8MDA8"/>
<dbReference type="InterPro" id="IPR036909">
    <property type="entry name" value="Cyt_c-like_dom_sf"/>
</dbReference>
<dbReference type="PROSITE" id="PS51007">
    <property type="entry name" value="CYTC"/>
    <property type="match status" value="1"/>
</dbReference>
<name>A0A0K8MDA8_9PROT</name>
<keyword evidence="5" id="KW-0812">Transmembrane</keyword>
<dbReference type="Pfam" id="PF00034">
    <property type="entry name" value="Cytochrom_C"/>
    <property type="match status" value="1"/>
</dbReference>
<evidence type="ECO:0000256" key="11">
    <source>
        <dbReference type="PROSITE-ProRule" id="PRU00433"/>
    </source>
</evidence>
<evidence type="ECO:0000256" key="8">
    <source>
        <dbReference type="ARBA" id="ARBA00022989"/>
    </source>
</evidence>
<dbReference type="STRING" id="1629334.Cva_01153"/>
<dbReference type="GO" id="GO:0005886">
    <property type="term" value="C:plasma membrane"/>
    <property type="evidence" value="ECO:0007669"/>
    <property type="project" value="UniProtKB-SubCell"/>
</dbReference>
<dbReference type="Proteomes" id="UP000036771">
    <property type="component" value="Unassembled WGS sequence"/>
</dbReference>
<dbReference type="InterPro" id="IPR002327">
    <property type="entry name" value="Cyt_c_1A/1B"/>
</dbReference>
<comment type="caution">
    <text evidence="13">The sequence shown here is derived from an EMBL/GenBank/DDBJ whole genome shotgun (WGS) entry which is preliminary data.</text>
</comment>
<evidence type="ECO:0000313" key="13">
    <source>
        <dbReference type="EMBL" id="GAO98491.1"/>
    </source>
</evidence>
<accession>A0A0K8MDA8</accession>
<proteinExistence type="predicted"/>
<sequence length="181" mass="19618">MDGFELNRTLAAALLALLLGMLVSKLSDELVSPRYLATDAYPIEVTQEESSPAALPQEEAKTEPIEPLLASANIEHGQDIAKKCLQCHTLEKGGANKVGPNLWGIVGNKVAHLESYAYSSAFKGHGGTWTYGELNDYLYHPQKHIPGTKMAFAGIKKTQDRADLIAYLRTLGDSPLALPKS</sequence>